<dbReference type="Gene3D" id="1.10.238.10">
    <property type="entry name" value="EF-hand"/>
    <property type="match status" value="1"/>
</dbReference>
<evidence type="ECO:0000256" key="9">
    <source>
        <dbReference type="ARBA" id="ARBA00023136"/>
    </source>
</evidence>
<evidence type="ECO:0000256" key="4">
    <source>
        <dbReference type="ARBA" id="ARBA00022516"/>
    </source>
</evidence>
<dbReference type="GO" id="GO:0016020">
    <property type="term" value="C:membrane"/>
    <property type="evidence" value="ECO:0007669"/>
    <property type="project" value="UniProtKB-SubCell"/>
</dbReference>
<dbReference type="UniPathway" id="UPA00085"/>
<evidence type="ECO:0000313" key="16">
    <source>
        <dbReference type="EnsemblPlants" id="AUR62004275-RA:cds"/>
    </source>
</evidence>
<name>A0A803KZ16_CHEQI</name>
<dbReference type="PROSITE" id="PS50222">
    <property type="entry name" value="EF_HAND_2"/>
    <property type="match status" value="1"/>
</dbReference>
<dbReference type="CDD" id="cd00051">
    <property type="entry name" value="EFh"/>
    <property type="match status" value="1"/>
</dbReference>
<dbReference type="Gramene" id="AUR62004275-RA">
    <property type="protein sequence ID" value="AUR62004275-RA:cds"/>
    <property type="gene ID" value="AUR62004275"/>
</dbReference>
<evidence type="ECO:0000256" key="6">
    <source>
        <dbReference type="ARBA" id="ARBA00022692"/>
    </source>
</evidence>
<organism evidence="16 17">
    <name type="scientific">Chenopodium quinoa</name>
    <name type="common">Quinoa</name>
    <dbReference type="NCBI Taxonomy" id="63459"/>
    <lineage>
        <taxon>Eukaryota</taxon>
        <taxon>Viridiplantae</taxon>
        <taxon>Streptophyta</taxon>
        <taxon>Embryophyta</taxon>
        <taxon>Tracheophyta</taxon>
        <taxon>Spermatophyta</taxon>
        <taxon>Magnoliopsida</taxon>
        <taxon>eudicotyledons</taxon>
        <taxon>Gunneridae</taxon>
        <taxon>Pentapetalae</taxon>
        <taxon>Caryophyllales</taxon>
        <taxon>Chenopodiaceae</taxon>
        <taxon>Chenopodioideae</taxon>
        <taxon>Atripliceae</taxon>
        <taxon>Chenopodium</taxon>
    </lineage>
</organism>
<dbReference type="SMART" id="SM00054">
    <property type="entry name" value="EFh"/>
    <property type="match status" value="3"/>
</dbReference>
<evidence type="ECO:0000313" key="17">
    <source>
        <dbReference type="Proteomes" id="UP000596660"/>
    </source>
</evidence>
<dbReference type="SUPFAM" id="SSF47473">
    <property type="entry name" value="EF-hand"/>
    <property type="match status" value="1"/>
</dbReference>
<keyword evidence="7 14" id="KW-1133">Transmembrane helix</keyword>
<dbReference type="PANTHER" id="PTHR23063">
    <property type="entry name" value="PHOSPHOLIPID ACYLTRANSFERASE"/>
    <property type="match status" value="1"/>
</dbReference>
<protein>
    <recommendedName>
        <fullName evidence="15">EF-hand domain-containing protein</fullName>
    </recommendedName>
</protein>
<dbReference type="InterPro" id="IPR002048">
    <property type="entry name" value="EF_hand_dom"/>
</dbReference>
<evidence type="ECO:0000256" key="3">
    <source>
        <dbReference type="ARBA" id="ARBA00008655"/>
    </source>
</evidence>
<dbReference type="SMART" id="SM00563">
    <property type="entry name" value="PlsC"/>
    <property type="match status" value="1"/>
</dbReference>
<evidence type="ECO:0000256" key="14">
    <source>
        <dbReference type="SAM" id="Phobius"/>
    </source>
</evidence>
<keyword evidence="5" id="KW-0808">Transferase</keyword>
<dbReference type="AlphaFoldDB" id="A0A803KZ16"/>
<comment type="similarity">
    <text evidence="3">Belongs to the 1-acyl-sn-glycerol-3-phosphate acyltransferase family.</text>
</comment>
<dbReference type="GO" id="GO:0005509">
    <property type="term" value="F:calcium ion binding"/>
    <property type="evidence" value="ECO:0007669"/>
    <property type="project" value="InterPro"/>
</dbReference>
<dbReference type="GO" id="GO:0071618">
    <property type="term" value="F:lysophosphatidylethanolamine acyltransferase activity"/>
    <property type="evidence" value="ECO:0007669"/>
    <property type="project" value="TreeGrafter"/>
</dbReference>
<keyword evidence="17" id="KW-1185">Reference proteome</keyword>
<dbReference type="InterPro" id="IPR002123">
    <property type="entry name" value="Plipid/glycerol_acylTrfase"/>
</dbReference>
<keyword evidence="10" id="KW-0594">Phospholipid biosynthesis</keyword>
<evidence type="ECO:0000256" key="5">
    <source>
        <dbReference type="ARBA" id="ARBA00022679"/>
    </source>
</evidence>
<evidence type="ECO:0000256" key="8">
    <source>
        <dbReference type="ARBA" id="ARBA00023098"/>
    </source>
</evidence>
<keyword evidence="11" id="KW-1208">Phospholipid metabolism</keyword>
<feature type="transmembrane region" description="Helical" evidence="14">
    <location>
        <begin position="166"/>
        <end position="186"/>
    </location>
</feature>
<dbReference type="Proteomes" id="UP000596660">
    <property type="component" value="Unplaced"/>
</dbReference>
<dbReference type="Pfam" id="PF13833">
    <property type="entry name" value="EF-hand_8"/>
    <property type="match status" value="1"/>
</dbReference>
<keyword evidence="8" id="KW-0443">Lipid metabolism</keyword>
<reference evidence="16" key="2">
    <citation type="submission" date="2021-03" db="UniProtKB">
        <authorList>
            <consortium name="EnsemblPlants"/>
        </authorList>
    </citation>
    <scope>IDENTIFICATION</scope>
</reference>
<dbReference type="OMA" id="FLYHKSE"/>
<sequence>MADHNLTTPFLTQDGNSQTPAISDSEKSHLVLTIENPNSENPQINFQNPFEFLGVEGFNDHPSTSADPFRNHTLKIVGVYEWIKILICIPIAAIRLVFFGLTLLVGYVATLIALQGWKDRNSPMPRWRSNLMWVTRFSSRCILFSFGRYEIGFANFVIALPRKLPWFGVLPASMSSFVFLFVYHWIRRKGRPAPRDIAPIIVSNHVSYIDPIFYFYELFPTIVASDSHDSMPVVGTIIRAMQVIYVNRFSPSSRKHAVNEIKRKASCNRFPRVLLFPEGTTTNGRFLLSFQMGAFIPNHPIQPVVVRYPHVHFDQSWGNISLARLMFRMFTQFHNFMEVEYLPVVRPLHSQKENVPLFAERTAHAMASALNVVQTSYSYGDMLLLMKAVELKQENPSRFMVELGHINSSYRVSTMEALELLEKFISMNPDSSGCVEIGDFLRVLRLKPCGLSEKIFAFVDIEKMGKITFKQFLLASYHIKKQPLFHRACEVSFAKCSDEIQDHISKEEFGDVIRLGIPNVNDHDIKELFNMFDMDGDGRIRKHEFLCCLRKNPLFIALFSPLLQDGLEYTSNGLEMV</sequence>
<evidence type="ECO:0000256" key="12">
    <source>
        <dbReference type="ARBA" id="ARBA00023315"/>
    </source>
</evidence>
<dbReference type="PANTHER" id="PTHR23063:SF52">
    <property type="entry name" value="LYSOPHOSPHATIDYLCHOLINE ACYLTRANSFERASE"/>
    <property type="match status" value="1"/>
</dbReference>
<evidence type="ECO:0000256" key="1">
    <source>
        <dbReference type="ARBA" id="ARBA00004370"/>
    </source>
</evidence>
<evidence type="ECO:0000256" key="13">
    <source>
        <dbReference type="SAM" id="MobiDB-lite"/>
    </source>
</evidence>
<feature type="domain" description="EF-hand" evidence="15">
    <location>
        <begin position="520"/>
        <end position="555"/>
    </location>
</feature>
<proteinExistence type="inferred from homology"/>
<evidence type="ECO:0000256" key="7">
    <source>
        <dbReference type="ARBA" id="ARBA00022989"/>
    </source>
</evidence>
<dbReference type="CDD" id="cd07991">
    <property type="entry name" value="LPLAT_LPCAT1-like"/>
    <property type="match status" value="1"/>
</dbReference>
<evidence type="ECO:0000259" key="15">
    <source>
        <dbReference type="PROSITE" id="PS50222"/>
    </source>
</evidence>
<comment type="subcellular location">
    <subcellularLocation>
        <location evidence="1">Membrane</location>
    </subcellularLocation>
</comment>
<keyword evidence="12" id="KW-0012">Acyltransferase</keyword>
<dbReference type="GO" id="GO:0008374">
    <property type="term" value="F:O-acyltransferase activity"/>
    <property type="evidence" value="ECO:0007669"/>
    <property type="project" value="InterPro"/>
</dbReference>
<accession>A0A803KZ16</accession>
<dbReference type="GO" id="GO:0008654">
    <property type="term" value="P:phospholipid biosynthetic process"/>
    <property type="evidence" value="ECO:0007669"/>
    <property type="project" value="UniProtKB-KW"/>
</dbReference>
<evidence type="ECO:0000256" key="11">
    <source>
        <dbReference type="ARBA" id="ARBA00023264"/>
    </source>
</evidence>
<evidence type="ECO:0000256" key="10">
    <source>
        <dbReference type="ARBA" id="ARBA00023209"/>
    </source>
</evidence>
<reference evidence="16" key="1">
    <citation type="journal article" date="2017" name="Nature">
        <title>The genome of Chenopodium quinoa.</title>
        <authorList>
            <person name="Jarvis D.E."/>
            <person name="Ho Y.S."/>
            <person name="Lightfoot D.J."/>
            <person name="Schmoeckel S.M."/>
            <person name="Li B."/>
            <person name="Borm T.J.A."/>
            <person name="Ohyanagi H."/>
            <person name="Mineta K."/>
            <person name="Michell C.T."/>
            <person name="Saber N."/>
            <person name="Kharbatia N.M."/>
            <person name="Rupper R.R."/>
            <person name="Sharp A.R."/>
            <person name="Dally N."/>
            <person name="Boughton B.A."/>
            <person name="Woo Y.H."/>
            <person name="Gao G."/>
            <person name="Schijlen E.G.W.M."/>
            <person name="Guo X."/>
            <person name="Momin A.A."/>
            <person name="Negrao S."/>
            <person name="Al-Babili S."/>
            <person name="Gehring C."/>
            <person name="Roessner U."/>
            <person name="Jung C."/>
            <person name="Murphy K."/>
            <person name="Arold S.T."/>
            <person name="Gojobori T."/>
            <person name="van der Linden C.G."/>
            <person name="van Loo E.N."/>
            <person name="Jellen E.N."/>
            <person name="Maughan P.J."/>
            <person name="Tester M."/>
        </authorList>
    </citation>
    <scope>NUCLEOTIDE SEQUENCE [LARGE SCALE GENOMIC DNA]</scope>
    <source>
        <strain evidence="16">cv. PI 614886</strain>
    </source>
</reference>
<dbReference type="Pfam" id="PF01553">
    <property type="entry name" value="Acyltransferase"/>
    <property type="match status" value="1"/>
</dbReference>
<keyword evidence="6 14" id="KW-0812">Transmembrane</keyword>
<feature type="transmembrane region" description="Helical" evidence="14">
    <location>
        <begin position="96"/>
        <end position="117"/>
    </location>
</feature>
<keyword evidence="9 14" id="KW-0472">Membrane</keyword>
<dbReference type="InterPro" id="IPR045252">
    <property type="entry name" value="LPCAT1-like"/>
</dbReference>
<feature type="region of interest" description="Disordered" evidence="13">
    <location>
        <begin position="1"/>
        <end position="22"/>
    </location>
</feature>
<comment type="pathway">
    <text evidence="2">Lipid metabolism; phospholipid metabolism.</text>
</comment>
<evidence type="ECO:0000256" key="2">
    <source>
        <dbReference type="ARBA" id="ARBA00005074"/>
    </source>
</evidence>
<dbReference type="InterPro" id="IPR011992">
    <property type="entry name" value="EF-hand-dom_pair"/>
</dbReference>
<dbReference type="EnsemblPlants" id="AUR62004275-RA">
    <property type="protein sequence ID" value="AUR62004275-RA:cds"/>
    <property type="gene ID" value="AUR62004275"/>
</dbReference>
<dbReference type="SUPFAM" id="SSF69593">
    <property type="entry name" value="Glycerol-3-phosphate (1)-acyltransferase"/>
    <property type="match status" value="1"/>
</dbReference>
<keyword evidence="4" id="KW-0444">Lipid biosynthesis</keyword>